<keyword evidence="2" id="KW-1185">Reference proteome</keyword>
<proteinExistence type="predicted"/>
<accession>A0ABM6XXG2</accession>
<organism evidence="1 2">
    <name type="scientific">Thalassospira indica</name>
    <dbReference type="NCBI Taxonomy" id="1891279"/>
    <lineage>
        <taxon>Bacteria</taxon>
        <taxon>Pseudomonadati</taxon>
        <taxon>Pseudomonadota</taxon>
        <taxon>Alphaproteobacteria</taxon>
        <taxon>Rhodospirillales</taxon>
        <taxon>Thalassospiraceae</taxon>
        <taxon>Thalassospira</taxon>
    </lineage>
</organism>
<sequence>MLVFLCSCRKFDISVKQRESVCLFAELFDGKVYSLMPVHAKVGVLRFQWELAPKNLLIVFFKNYNSNHVNLLWLIV</sequence>
<reference evidence="1 2" key="1">
    <citation type="submission" date="2018-08" db="EMBL/GenBank/DDBJ databases">
        <title>Complete genome sequence of type strain Thalassospira indica MCCC 1A01103T, isolated from isolated from deep seawater of the Indian Ocean.</title>
        <authorList>
            <person name="Liu Y."/>
        </authorList>
    </citation>
    <scope>NUCLEOTIDE SEQUENCE [LARGE SCALE GENOMIC DNA]</scope>
    <source>
        <strain evidence="1 2">PB8BT</strain>
    </source>
</reference>
<dbReference type="EMBL" id="CP031555">
    <property type="protein sequence ID" value="AXO14393.1"/>
    <property type="molecule type" value="Genomic_DNA"/>
</dbReference>
<protein>
    <submittedName>
        <fullName evidence="1">Uncharacterized protein</fullName>
    </submittedName>
</protein>
<evidence type="ECO:0000313" key="1">
    <source>
        <dbReference type="EMBL" id="AXO14393.1"/>
    </source>
</evidence>
<dbReference type="Proteomes" id="UP000256971">
    <property type="component" value="Chromosome"/>
</dbReference>
<name>A0ABM6XXG2_9PROT</name>
<evidence type="ECO:0000313" key="2">
    <source>
        <dbReference type="Proteomes" id="UP000256971"/>
    </source>
</evidence>
<gene>
    <name evidence="1" type="ORF">DY252_09285</name>
</gene>